<dbReference type="Proteomes" id="UP001139028">
    <property type="component" value="Unassembled WGS sequence"/>
</dbReference>
<evidence type="ECO:0000313" key="1">
    <source>
        <dbReference type="EMBL" id="MCO1334245.1"/>
    </source>
</evidence>
<reference evidence="1" key="1">
    <citation type="journal article" date="2022" name="Arch. Microbiol.">
        <title>Microbulbifer okhotskensis sp. nov., isolated from a deep bottom sediment of the Okhotsk Sea.</title>
        <authorList>
            <person name="Romanenko L."/>
            <person name="Kurilenko V."/>
            <person name="Otstavnykh N."/>
            <person name="Velansky P."/>
            <person name="Isaeva M."/>
            <person name="Mikhailov V."/>
        </authorList>
    </citation>
    <scope>NUCLEOTIDE SEQUENCE</scope>
    <source>
        <strain evidence="1">OS29</strain>
    </source>
</reference>
<gene>
    <name evidence="1" type="ORF">MO867_07795</name>
</gene>
<sequence length="79" mass="9113">MREGEFAHAWAVRRFYRPEVMALSANVSKKILSRCCRAIDKLFHMRIQQGSSITDGYPPLLGHFAQFVTCCFLMENCKV</sequence>
<dbReference type="AlphaFoldDB" id="A0A9X2J642"/>
<accession>A0A9X2J642</accession>
<protein>
    <submittedName>
        <fullName evidence="1">Uncharacterized protein</fullName>
    </submittedName>
</protein>
<proteinExistence type="predicted"/>
<keyword evidence="2" id="KW-1185">Reference proteome</keyword>
<dbReference type="RefSeq" id="WP_252465772.1">
    <property type="nucleotide sequence ID" value="NZ_JALBWM010000023.1"/>
</dbReference>
<organism evidence="1 2">
    <name type="scientific">Microbulbifer okhotskensis</name>
    <dbReference type="NCBI Taxonomy" id="2926617"/>
    <lineage>
        <taxon>Bacteria</taxon>
        <taxon>Pseudomonadati</taxon>
        <taxon>Pseudomonadota</taxon>
        <taxon>Gammaproteobacteria</taxon>
        <taxon>Cellvibrionales</taxon>
        <taxon>Microbulbiferaceae</taxon>
        <taxon>Microbulbifer</taxon>
    </lineage>
</organism>
<name>A0A9X2J642_9GAMM</name>
<evidence type="ECO:0000313" key="2">
    <source>
        <dbReference type="Proteomes" id="UP001139028"/>
    </source>
</evidence>
<comment type="caution">
    <text evidence="1">The sequence shown here is derived from an EMBL/GenBank/DDBJ whole genome shotgun (WGS) entry which is preliminary data.</text>
</comment>
<dbReference type="EMBL" id="JALBWM010000023">
    <property type="protein sequence ID" value="MCO1334245.1"/>
    <property type="molecule type" value="Genomic_DNA"/>
</dbReference>